<dbReference type="PANTHER" id="PTHR11895">
    <property type="entry name" value="TRANSAMIDASE"/>
    <property type="match status" value="1"/>
</dbReference>
<dbReference type="InterPro" id="IPR000120">
    <property type="entry name" value="Amidase"/>
</dbReference>
<feature type="domain" description="Amidase" evidence="5">
    <location>
        <begin position="21"/>
        <end position="156"/>
    </location>
</feature>
<organism evidence="6 7">
    <name type="scientific">Corynebacterium stercoris</name>
    <dbReference type="NCBI Taxonomy" id="2943490"/>
    <lineage>
        <taxon>Bacteria</taxon>
        <taxon>Bacillati</taxon>
        <taxon>Actinomycetota</taxon>
        <taxon>Actinomycetes</taxon>
        <taxon>Mycobacteriales</taxon>
        <taxon>Corynebacteriaceae</taxon>
        <taxon>Corynebacterium</taxon>
    </lineage>
</organism>
<dbReference type="Pfam" id="PF01425">
    <property type="entry name" value="Amidase"/>
    <property type="match status" value="1"/>
</dbReference>
<comment type="similarity">
    <text evidence="2">Belongs to the amidase family.</text>
</comment>
<evidence type="ECO:0000313" key="6">
    <source>
        <dbReference type="EMBL" id="MCP1386623.1"/>
    </source>
</evidence>
<dbReference type="InterPro" id="IPR023631">
    <property type="entry name" value="Amidase_dom"/>
</dbReference>
<comment type="catalytic activity">
    <reaction evidence="1">
        <text>a monocarboxylic acid amide + H2O = a monocarboxylate + NH4(+)</text>
        <dbReference type="Rhea" id="RHEA:12020"/>
        <dbReference type="ChEBI" id="CHEBI:15377"/>
        <dbReference type="ChEBI" id="CHEBI:28938"/>
        <dbReference type="ChEBI" id="CHEBI:35757"/>
        <dbReference type="ChEBI" id="CHEBI:83628"/>
        <dbReference type="EC" id="3.5.1.4"/>
    </reaction>
</comment>
<accession>A0ABT1G0Q4</accession>
<feature type="region of interest" description="Disordered" evidence="4">
    <location>
        <begin position="1"/>
        <end position="57"/>
    </location>
</feature>
<dbReference type="InterPro" id="IPR036928">
    <property type="entry name" value="AS_sf"/>
</dbReference>
<dbReference type="RefSeq" id="WP_253575248.1">
    <property type="nucleotide sequence ID" value="NZ_JAMFTQ010000001.1"/>
</dbReference>
<dbReference type="Proteomes" id="UP001204000">
    <property type="component" value="Unassembled WGS sequence"/>
</dbReference>
<evidence type="ECO:0000259" key="5">
    <source>
        <dbReference type="Pfam" id="PF01425"/>
    </source>
</evidence>
<gene>
    <name evidence="6" type="ORF">M5J20_00210</name>
</gene>
<name>A0ABT1G0Q4_9CORY</name>
<dbReference type="SUPFAM" id="SSF75304">
    <property type="entry name" value="Amidase signature (AS) enzymes"/>
    <property type="match status" value="1"/>
</dbReference>
<evidence type="ECO:0000256" key="3">
    <source>
        <dbReference type="ARBA" id="ARBA00012922"/>
    </source>
</evidence>
<comment type="caution">
    <text evidence="6">The sequence shown here is derived from an EMBL/GenBank/DDBJ whole genome shotgun (WGS) entry which is preliminary data.</text>
</comment>
<evidence type="ECO:0000313" key="7">
    <source>
        <dbReference type="Proteomes" id="UP001204000"/>
    </source>
</evidence>
<sequence length="366" mass="38268">MLHPAFSYLADTPRTQRGTLRRPPGRLAGWSIPIKDTTDVAGMPTTDGNPARARTAQRDDPVVRELLQAGAAIPGKTLTSELGATCYAERPGVAVLQSPAFPGCTPGGSSSGAGVAVGLGLARVAHGTDAGGSIRVPAAACGVVGFKAASPTITAHGFLSRNVADQLTVLGWEPPAPRRLRIGVLTRGLFVDSDASPDRGTQVEALAHGLGRSHDVVELAPYPESHETFAHFTSLITRAFTDVDPLDNGYIAWCKEQGRKVPDATLAAALEHRRALPAILAKRWGVDVLLCPTLAFDPPPLGFFPSLTPEESFHQQTVWSPWCSVFNMTGAPAIALGPIHLGALTIGGPELLGLAAEAEQVLADAS</sequence>
<dbReference type="EMBL" id="JAMFTQ010000001">
    <property type="protein sequence ID" value="MCP1386623.1"/>
    <property type="molecule type" value="Genomic_DNA"/>
</dbReference>
<dbReference type="Gene3D" id="3.90.1300.10">
    <property type="entry name" value="Amidase signature (AS) domain"/>
    <property type="match status" value="1"/>
</dbReference>
<reference evidence="6" key="1">
    <citation type="submission" date="2022-05" db="EMBL/GenBank/DDBJ databases">
        <title>Corynebacterium sp. TA-R-1 sp. nov., isolated from human feces.</title>
        <authorList>
            <person name="Shamsuzzaman M."/>
            <person name="Dahal R.H."/>
        </authorList>
    </citation>
    <scope>NUCLEOTIDE SEQUENCE</scope>
    <source>
        <strain evidence="6">TA-R-1</strain>
    </source>
</reference>
<evidence type="ECO:0000256" key="2">
    <source>
        <dbReference type="ARBA" id="ARBA00009199"/>
    </source>
</evidence>
<dbReference type="PROSITE" id="PS00571">
    <property type="entry name" value="AMIDASES"/>
    <property type="match status" value="1"/>
</dbReference>
<evidence type="ECO:0000256" key="1">
    <source>
        <dbReference type="ARBA" id="ARBA00001311"/>
    </source>
</evidence>
<proteinExistence type="inferred from homology"/>
<dbReference type="InterPro" id="IPR020556">
    <property type="entry name" value="Amidase_CS"/>
</dbReference>
<protein>
    <recommendedName>
        <fullName evidence="3">amidase</fullName>
        <ecNumber evidence="3">3.5.1.4</ecNumber>
    </recommendedName>
</protein>
<keyword evidence="7" id="KW-1185">Reference proteome</keyword>
<dbReference type="EC" id="3.5.1.4" evidence="3"/>
<dbReference type="PANTHER" id="PTHR11895:SF7">
    <property type="entry name" value="GLUTAMYL-TRNA(GLN) AMIDOTRANSFERASE SUBUNIT A, MITOCHONDRIAL"/>
    <property type="match status" value="1"/>
</dbReference>
<evidence type="ECO:0000256" key="4">
    <source>
        <dbReference type="SAM" id="MobiDB-lite"/>
    </source>
</evidence>